<name>A0A6L2PQ67_COPFO</name>
<dbReference type="InterPro" id="IPR013087">
    <property type="entry name" value="Znf_C2H2_type"/>
</dbReference>
<keyword evidence="2" id="KW-0479">Metal-binding</keyword>
<feature type="domain" description="C2H2-type" evidence="10">
    <location>
        <begin position="408"/>
        <end position="435"/>
    </location>
</feature>
<dbReference type="FunFam" id="3.30.160.60:FF:000110">
    <property type="entry name" value="Zinc finger protein-like"/>
    <property type="match status" value="1"/>
</dbReference>
<feature type="domain" description="C2H2-type" evidence="10">
    <location>
        <begin position="469"/>
        <end position="497"/>
    </location>
</feature>
<dbReference type="GO" id="GO:0008270">
    <property type="term" value="F:zinc ion binding"/>
    <property type="evidence" value="ECO:0007669"/>
    <property type="project" value="UniProtKB-KW"/>
</dbReference>
<organism evidence="11 12">
    <name type="scientific">Coptotermes formosanus</name>
    <name type="common">Formosan subterranean termite</name>
    <dbReference type="NCBI Taxonomy" id="36987"/>
    <lineage>
        <taxon>Eukaryota</taxon>
        <taxon>Metazoa</taxon>
        <taxon>Ecdysozoa</taxon>
        <taxon>Arthropoda</taxon>
        <taxon>Hexapoda</taxon>
        <taxon>Insecta</taxon>
        <taxon>Pterygota</taxon>
        <taxon>Neoptera</taxon>
        <taxon>Polyneoptera</taxon>
        <taxon>Dictyoptera</taxon>
        <taxon>Blattodea</taxon>
        <taxon>Blattoidea</taxon>
        <taxon>Termitoidae</taxon>
        <taxon>Rhinotermitidae</taxon>
        <taxon>Coptotermes</taxon>
    </lineage>
</organism>
<comment type="caution">
    <text evidence="11">The sequence shown here is derived from an EMBL/GenBank/DDBJ whole genome shotgun (WGS) entry which is preliminary data.</text>
</comment>
<keyword evidence="7" id="KW-0539">Nucleus</keyword>
<evidence type="ECO:0000256" key="5">
    <source>
        <dbReference type="ARBA" id="ARBA00022833"/>
    </source>
</evidence>
<comment type="subcellular location">
    <subcellularLocation>
        <location evidence="1">Nucleus</location>
    </subcellularLocation>
</comment>
<dbReference type="GO" id="GO:0000978">
    <property type="term" value="F:RNA polymerase II cis-regulatory region sequence-specific DNA binding"/>
    <property type="evidence" value="ECO:0007669"/>
    <property type="project" value="TreeGrafter"/>
</dbReference>
<evidence type="ECO:0000256" key="4">
    <source>
        <dbReference type="ARBA" id="ARBA00022771"/>
    </source>
</evidence>
<dbReference type="AlphaFoldDB" id="A0A6L2PQ67"/>
<evidence type="ECO:0000259" key="10">
    <source>
        <dbReference type="PROSITE" id="PS50157"/>
    </source>
</evidence>
<accession>A0A6L2PQ67</accession>
<feature type="domain" description="C2H2-type" evidence="10">
    <location>
        <begin position="438"/>
        <end position="465"/>
    </location>
</feature>
<comment type="similarity">
    <text evidence="8">Belongs to the snail C2H2-type zinc-finger protein family.</text>
</comment>
<dbReference type="InterPro" id="IPR050527">
    <property type="entry name" value="Snail/Krueppel_Znf"/>
</dbReference>
<evidence type="ECO:0000256" key="2">
    <source>
        <dbReference type="ARBA" id="ARBA00022723"/>
    </source>
</evidence>
<evidence type="ECO:0000256" key="7">
    <source>
        <dbReference type="ARBA" id="ARBA00023242"/>
    </source>
</evidence>
<dbReference type="Pfam" id="PF00096">
    <property type="entry name" value="zf-C2H2"/>
    <property type="match status" value="4"/>
</dbReference>
<reference evidence="12" key="1">
    <citation type="submission" date="2020-01" db="EMBL/GenBank/DDBJ databases">
        <title>Draft genome sequence of the Termite Coptotermes fromosanus.</title>
        <authorList>
            <person name="Itakura S."/>
            <person name="Yosikawa Y."/>
            <person name="Umezawa K."/>
        </authorList>
    </citation>
    <scope>NUCLEOTIDE SEQUENCE [LARGE SCALE GENOMIC DNA]</scope>
</reference>
<dbReference type="OrthoDB" id="3565419at2759"/>
<dbReference type="SUPFAM" id="SSF57667">
    <property type="entry name" value="beta-beta-alpha zinc fingers"/>
    <property type="match status" value="3"/>
</dbReference>
<dbReference type="PROSITE" id="PS00028">
    <property type="entry name" value="ZINC_FINGER_C2H2_1"/>
    <property type="match status" value="5"/>
</dbReference>
<gene>
    <name evidence="11" type="ORF">Cfor_00544</name>
</gene>
<keyword evidence="12" id="KW-1185">Reference proteome</keyword>
<evidence type="ECO:0000256" key="6">
    <source>
        <dbReference type="ARBA" id="ARBA00023125"/>
    </source>
</evidence>
<evidence type="ECO:0000313" key="11">
    <source>
        <dbReference type="EMBL" id="GFG32698.1"/>
    </source>
</evidence>
<dbReference type="Gene3D" id="3.30.160.60">
    <property type="entry name" value="Classic Zinc Finger"/>
    <property type="match status" value="5"/>
</dbReference>
<sequence length="615" mass="69039">MIVSSNNSVACSPFTELRNGLKWRGHNLLPLGNSIRKESSGTGSRKCDFITGIHSSFNVLGSAQGVNDILSNAGISMSAISSECRKNDGTIMGISFASQTVREGDKASAPVLHSRESDGVELPSWNFSRNLSCIKYDASSEINTFFAFDQTVEQKFELPSTTGSGSVKIKVEVDPNLYVNCETPVDGTWSCFHLKNTVCNKPSVALVSGSHSLVNSEQNVYVHNSDSAGFDFTNNKCDGGNGQHQVADTGNLKQLVESELGDKQKSVDCEESGSLASERNEDGSEICIATPRVEESSDSYDLKGSCSSEEQLDMQLSGFYKFHCDKCSKRQTFANFRMLTQHCRDKHRTKGCISCCDQTLWERDELLNHMFDHKYSYRCAECQEVFTDKSVWKDHLKQHLQAADLDLFRCRCCNKQFSSKYGLANHVNIHLPESERPHKCRYCNKGFGTKHAVTKHERTHLPDEERLSYVCDICGKRFGYASTLDGHQRHVHQNERPFVCHVCAKSFPIKGALTYHLTTHEVQDRVQCMQCDIWLKNEKILRIHKKCHQGELFACPHCDKLSSTRNNLRMHMKRHSDARPHVCPLCAHGFKTARDLKPTQLNAHVCSQIVAGSDK</sequence>
<evidence type="ECO:0000313" key="12">
    <source>
        <dbReference type="Proteomes" id="UP000502823"/>
    </source>
</evidence>
<dbReference type="EMBL" id="BLKM01008170">
    <property type="protein sequence ID" value="GFG32698.1"/>
    <property type="molecule type" value="Genomic_DNA"/>
</dbReference>
<dbReference type="PANTHER" id="PTHR24388">
    <property type="entry name" value="ZINC FINGER PROTEIN"/>
    <property type="match status" value="1"/>
</dbReference>
<keyword evidence="6" id="KW-0238">DNA-binding</keyword>
<feature type="domain" description="C2H2-type" evidence="10">
    <location>
        <begin position="553"/>
        <end position="580"/>
    </location>
</feature>
<dbReference type="InParanoid" id="A0A6L2PQ67"/>
<dbReference type="PROSITE" id="PS50157">
    <property type="entry name" value="ZINC_FINGER_C2H2_2"/>
    <property type="match status" value="6"/>
</dbReference>
<dbReference type="Proteomes" id="UP000502823">
    <property type="component" value="Unassembled WGS sequence"/>
</dbReference>
<dbReference type="GO" id="GO:0000981">
    <property type="term" value="F:DNA-binding transcription factor activity, RNA polymerase II-specific"/>
    <property type="evidence" value="ECO:0007669"/>
    <property type="project" value="TreeGrafter"/>
</dbReference>
<dbReference type="GO" id="GO:0005634">
    <property type="term" value="C:nucleus"/>
    <property type="evidence" value="ECO:0007669"/>
    <property type="project" value="UniProtKB-SubCell"/>
</dbReference>
<dbReference type="FunCoup" id="A0A6L2PQ67">
    <property type="interactions" value="1796"/>
</dbReference>
<dbReference type="InterPro" id="IPR036236">
    <property type="entry name" value="Znf_C2H2_sf"/>
</dbReference>
<keyword evidence="3" id="KW-0677">Repeat</keyword>
<keyword evidence="4 9" id="KW-0863">Zinc-finger</keyword>
<proteinExistence type="inferred from homology"/>
<protein>
    <recommendedName>
        <fullName evidence="10">C2H2-type domain-containing protein</fullName>
    </recommendedName>
</protein>
<feature type="domain" description="C2H2-type" evidence="10">
    <location>
        <begin position="498"/>
        <end position="525"/>
    </location>
</feature>
<evidence type="ECO:0000256" key="9">
    <source>
        <dbReference type="PROSITE-ProRule" id="PRU00042"/>
    </source>
</evidence>
<evidence type="ECO:0000256" key="1">
    <source>
        <dbReference type="ARBA" id="ARBA00004123"/>
    </source>
</evidence>
<dbReference type="SMART" id="SM00355">
    <property type="entry name" value="ZnF_C2H2"/>
    <property type="match status" value="9"/>
</dbReference>
<feature type="domain" description="C2H2-type" evidence="10">
    <location>
        <begin position="377"/>
        <end position="399"/>
    </location>
</feature>
<evidence type="ECO:0000256" key="8">
    <source>
        <dbReference type="ARBA" id="ARBA00037948"/>
    </source>
</evidence>
<keyword evidence="5" id="KW-0862">Zinc</keyword>
<dbReference type="PANTHER" id="PTHR24388:SF54">
    <property type="entry name" value="PROTEIN ESCARGOT"/>
    <property type="match status" value="1"/>
</dbReference>
<evidence type="ECO:0000256" key="3">
    <source>
        <dbReference type="ARBA" id="ARBA00022737"/>
    </source>
</evidence>